<keyword evidence="6 12" id="KW-0408">Iron</keyword>
<organism evidence="14 15">
    <name type="scientific">Urinicoccus massiliensis</name>
    <dbReference type="NCBI Taxonomy" id="1723382"/>
    <lineage>
        <taxon>Bacteria</taxon>
        <taxon>Bacillati</taxon>
        <taxon>Bacillota</taxon>
        <taxon>Tissierellia</taxon>
        <taxon>Tissierellales</taxon>
        <taxon>Peptoniphilaceae</taxon>
        <taxon>Urinicoccus</taxon>
    </lineage>
</organism>
<dbReference type="GO" id="GO:0019104">
    <property type="term" value="F:DNA N-glycosylase activity"/>
    <property type="evidence" value="ECO:0007669"/>
    <property type="project" value="UniProtKB-UniRule"/>
</dbReference>
<dbReference type="PANTHER" id="PTHR10359:SF18">
    <property type="entry name" value="ENDONUCLEASE III"/>
    <property type="match status" value="1"/>
</dbReference>
<evidence type="ECO:0000256" key="8">
    <source>
        <dbReference type="ARBA" id="ARBA00023125"/>
    </source>
</evidence>
<keyword evidence="15" id="KW-1185">Reference proteome</keyword>
<dbReference type="SMART" id="SM00478">
    <property type="entry name" value="ENDO3c"/>
    <property type="match status" value="1"/>
</dbReference>
<evidence type="ECO:0000256" key="6">
    <source>
        <dbReference type="ARBA" id="ARBA00023004"/>
    </source>
</evidence>
<dbReference type="InterPro" id="IPR023170">
    <property type="entry name" value="HhH_base_excis_C"/>
</dbReference>
<evidence type="ECO:0000256" key="3">
    <source>
        <dbReference type="ARBA" id="ARBA00022723"/>
    </source>
</evidence>
<evidence type="ECO:0000256" key="12">
    <source>
        <dbReference type="HAMAP-Rule" id="MF_00942"/>
    </source>
</evidence>
<dbReference type="Gene3D" id="1.10.1670.10">
    <property type="entry name" value="Helix-hairpin-Helix base-excision DNA repair enzymes (C-terminal)"/>
    <property type="match status" value="1"/>
</dbReference>
<keyword evidence="7 12" id="KW-0411">Iron-sulfur</keyword>
<evidence type="ECO:0000259" key="13">
    <source>
        <dbReference type="SMART" id="SM00478"/>
    </source>
</evidence>
<dbReference type="PIRSF" id="PIRSF001435">
    <property type="entry name" value="Nth"/>
    <property type="match status" value="1"/>
</dbReference>
<dbReference type="GO" id="GO:0051539">
    <property type="term" value="F:4 iron, 4 sulfur cluster binding"/>
    <property type="evidence" value="ECO:0007669"/>
    <property type="project" value="UniProtKB-UniRule"/>
</dbReference>
<evidence type="ECO:0000256" key="5">
    <source>
        <dbReference type="ARBA" id="ARBA00022801"/>
    </source>
</evidence>
<protein>
    <recommendedName>
        <fullName evidence="12">Endonuclease III</fullName>
        <ecNumber evidence="12">4.2.99.18</ecNumber>
    </recommendedName>
    <alternativeName>
        <fullName evidence="12">DNA-(apurinic or apyrimidinic site) lyase</fullName>
    </alternativeName>
</protein>
<dbReference type="PROSITE" id="PS00764">
    <property type="entry name" value="ENDONUCLEASE_III_1"/>
    <property type="match status" value="1"/>
</dbReference>
<dbReference type="InterPro" id="IPR005759">
    <property type="entry name" value="Nth"/>
</dbReference>
<keyword evidence="8 12" id="KW-0238">DNA-binding</keyword>
<keyword evidence="11 12" id="KW-0326">Glycosidase</keyword>
<dbReference type="GO" id="GO:0140078">
    <property type="term" value="F:class I DNA-(apurinic or apyrimidinic site) endonuclease activity"/>
    <property type="evidence" value="ECO:0007669"/>
    <property type="project" value="UniProtKB-EC"/>
</dbReference>
<sequence length="221" mass="24910">MAKKFTKKEVSWILDRLEETFPDAKPELVASNPFEMLVATILSAQCTDVRVNMVTKEVYKKYKTPQDFVDLGVQGLEPLIRSCGFYKNKAKNIIATAKILVEDYQSQVPETIEELVKLPGVGQKTANVVASTCFGVDAIAVDTHVFRTSNRIGLAKAKTVEETEVQLQKAIPKDRWTKTHHLLIFLGRRICASRSPKCEICPLTEVCRYYHKNQESKTCNG</sequence>
<feature type="binding site" evidence="12">
    <location>
        <position position="201"/>
    </location>
    <ligand>
        <name>[4Fe-4S] cluster</name>
        <dbReference type="ChEBI" id="CHEBI:49883"/>
    </ligand>
</feature>
<dbReference type="CDD" id="cd00056">
    <property type="entry name" value="ENDO3c"/>
    <property type="match status" value="1"/>
</dbReference>
<comment type="cofactor">
    <cofactor evidence="12">
        <name>[4Fe-4S] cluster</name>
        <dbReference type="ChEBI" id="CHEBI:49883"/>
    </cofactor>
    <text evidence="12">Binds 1 [4Fe-4S] cluster.</text>
</comment>
<feature type="domain" description="HhH-GPD" evidence="13">
    <location>
        <begin position="42"/>
        <end position="189"/>
    </location>
</feature>
<keyword evidence="14" id="KW-0540">Nuclease</keyword>
<dbReference type="GO" id="GO:0046872">
    <property type="term" value="F:metal ion binding"/>
    <property type="evidence" value="ECO:0007669"/>
    <property type="project" value="UniProtKB-KW"/>
</dbReference>
<keyword evidence="2 12" id="KW-0004">4Fe-4S</keyword>
<dbReference type="HAMAP" id="MF_00942">
    <property type="entry name" value="Nth"/>
    <property type="match status" value="1"/>
</dbReference>
<dbReference type="FunFam" id="1.10.1670.10:FF:000001">
    <property type="entry name" value="Endonuclease III"/>
    <property type="match status" value="1"/>
</dbReference>
<dbReference type="InterPro" id="IPR000445">
    <property type="entry name" value="HhH_motif"/>
</dbReference>
<evidence type="ECO:0000256" key="7">
    <source>
        <dbReference type="ARBA" id="ARBA00023014"/>
    </source>
</evidence>
<dbReference type="AlphaFoldDB" id="A0A8H2M699"/>
<dbReference type="Pfam" id="PF00730">
    <property type="entry name" value="HhH-GPD"/>
    <property type="match status" value="1"/>
</dbReference>
<dbReference type="GO" id="GO:0003677">
    <property type="term" value="F:DNA binding"/>
    <property type="evidence" value="ECO:0007669"/>
    <property type="project" value="UniProtKB-UniRule"/>
</dbReference>
<feature type="binding site" evidence="12">
    <location>
        <position position="191"/>
    </location>
    <ligand>
        <name>[4Fe-4S] cluster</name>
        <dbReference type="ChEBI" id="CHEBI:49883"/>
    </ligand>
</feature>
<dbReference type="FunFam" id="1.10.340.30:FF:000001">
    <property type="entry name" value="Endonuclease III"/>
    <property type="match status" value="1"/>
</dbReference>
<keyword evidence="4 12" id="KW-0227">DNA damage</keyword>
<gene>
    <name evidence="12 14" type="primary">nth</name>
    <name evidence="14" type="ORF">NCTC13150_01238</name>
</gene>
<evidence type="ECO:0000256" key="9">
    <source>
        <dbReference type="ARBA" id="ARBA00023204"/>
    </source>
</evidence>
<keyword evidence="10 12" id="KW-0456">Lyase</keyword>
<comment type="caution">
    <text evidence="14">The sequence shown here is derived from an EMBL/GenBank/DDBJ whole genome shotgun (WGS) entry which is preliminary data.</text>
</comment>
<dbReference type="InterPro" id="IPR011257">
    <property type="entry name" value="DNA_glycosylase"/>
</dbReference>
<feature type="binding site" evidence="12">
    <location>
        <position position="207"/>
    </location>
    <ligand>
        <name>[4Fe-4S] cluster</name>
        <dbReference type="ChEBI" id="CHEBI:49883"/>
    </ligand>
</feature>
<keyword evidence="9 12" id="KW-0234">DNA repair</keyword>
<keyword evidence="3 12" id="KW-0479">Metal-binding</keyword>
<dbReference type="GO" id="GO:0006285">
    <property type="term" value="P:base-excision repair, AP site formation"/>
    <property type="evidence" value="ECO:0007669"/>
    <property type="project" value="TreeGrafter"/>
</dbReference>
<dbReference type="Gene3D" id="1.10.340.30">
    <property type="entry name" value="Hypothetical protein, domain 2"/>
    <property type="match status" value="1"/>
</dbReference>
<keyword evidence="5 12" id="KW-0378">Hydrolase</keyword>
<dbReference type="InterPro" id="IPR003651">
    <property type="entry name" value="Endonuclease3_FeS-loop_motif"/>
</dbReference>
<dbReference type="Proteomes" id="UP000377798">
    <property type="component" value="Unassembled WGS sequence"/>
</dbReference>
<dbReference type="SMART" id="SM00525">
    <property type="entry name" value="FES"/>
    <property type="match status" value="1"/>
</dbReference>
<dbReference type="Pfam" id="PF00633">
    <property type="entry name" value="HHH"/>
    <property type="match status" value="1"/>
</dbReference>
<accession>A0A8H2M699</accession>
<comment type="catalytic activity">
    <reaction evidence="12">
        <text>2'-deoxyribonucleotide-(2'-deoxyribose 5'-phosphate)-2'-deoxyribonucleotide-DNA = a 3'-end 2'-deoxyribonucleotide-(2,3-dehydro-2,3-deoxyribose 5'-phosphate)-DNA + a 5'-end 5'-phospho-2'-deoxyribonucleoside-DNA + H(+)</text>
        <dbReference type="Rhea" id="RHEA:66592"/>
        <dbReference type="Rhea" id="RHEA-COMP:13180"/>
        <dbReference type="Rhea" id="RHEA-COMP:16897"/>
        <dbReference type="Rhea" id="RHEA-COMP:17067"/>
        <dbReference type="ChEBI" id="CHEBI:15378"/>
        <dbReference type="ChEBI" id="CHEBI:136412"/>
        <dbReference type="ChEBI" id="CHEBI:157695"/>
        <dbReference type="ChEBI" id="CHEBI:167181"/>
        <dbReference type="EC" id="4.2.99.18"/>
    </reaction>
</comment>
<evidence type="ECO:0000313" key="15">
    <source>
        <dbReference type="Proteomes" id="UP000377798"/>
    </source>
</evidence>
<evidence type="ECO:0000256" key="4">
    <source>
        <dbReference type="ARBA" id="ARBA00022763"/>
    </source>
</evidence>
<evidence type="ECO:0000256" key="10">
    <source>
        <dbReference type="ARBA" id="ARBA00023239"/>
    </source>
</evidence>
<dbReference type="EC" id="4.2.99.18" evidence="12"/>
<evidence type="ECO:0000256" key="1">
    <source>
        <dbReference type="ARBA" id="ARBA00008343"/>
    </source>
</evidence>
<evidence type="ECO:0000313" key="14">
    <source>
        <dbReference type="EMBL" id="VFB16688.1"/>
    </source>
</evidence>
<dbReference type="RefSeq" id="WP_034439083.1">
    <property type="nucleotide sequence ID" value="NZ_CAACYI010000001.1"/>
</dbReference>
<proteinExistence type="inferred from homology"/>
<reference evidence="14 15" key="1">
    <citation type="submission" date="2019-02" db="EMBL/GenBank/DDBJ databases">
        <authorList>
            <consortium name="Pathogen Informatics"/>
        </authorList>
    </citation>
    <scope>NUCLEOTIDE SEQUENCE [LARGE SCALE GENOMIC DNA]</scope>
    <source>
        <strain evidence="14 15">3012STDY7089603</strain>
    </source>
</reference>
<dbReference type="EMBL" id="CAACYI010000001">
    <property type="protein sequence ID" value="VFB16688.1"/>
    <property type="molecule type" value="Genomic_DNA"/>
</dbReference>
<keyword evidence="14" id="KW-0255">Endonuclease</keyword>
<dbReference type="PANTHER" id="PTHR10359">
    <property type="entry name" value="A/G-SPECIFIC ADENINE GLYCOSYLASE/ENDONUCLEASE III"/>
    <property type="match status" value="1"/>
</dbReference>
<dbReference type="InterPro" id="IPR003265">
    <property type="entry name" value="HhH-GPD_domain"/>
</dbReference>
<evidence type="ECO:0000256" key="11">
    <source>
        <dbReference type="ARBA" id="ARBA00023295"/>
    </source>
</evidence>
<comment type="function">
    <text evidence="12">DNA repair enzyme that has both DNA N-glycosylase activity and AP-lyase activity. The DNA N-glycosylase activity releases various damaged pyrimidines from DNA by cleaving the N-glycosidic bond, leaving an AP (apurinic/apyrimidinic) site. The AP-lyase activity cleaves the phosphodiester bond 3' to the AP site by a beta-elimination, leaving a 3'-terminal unsaturated sugar and a product with a terminal 5'-phosphate.</text>
</comment>
<comment type="similarity">
    <text evidence="1 12">Belongs to the Nth/MutY family.</text>
</comment>
<evidence type="ECO:0000256" key="2">
    <source>
        <dbReference type="ARBA" id="ARBA00022485"/>
    </source>
</evidence>
<dbReference type="SUPFAM" id="SSF48150">
    <property type="entry name" value="DNA-glycosylase"/>
    <property type="match status" value="1"/>
</dbReference>
<feature type="binding site" evidence="12">
    <location>
        <position position="198"/>
    </location>
    <ligand>
        <name>[4Fe-4S] cluster</name>
        <dbReference type="ChEBI" id="CHEBI:49883"/>
    </ligand>
</feature>
<dbReference type="InterPro" id="IPR004035">
    <property type="entry name" value="Endouclease-III_FeS-bd_BS"/>
</dbReference>
<dbReference type="NCBIfam" id="TIGR01083">
    <property type="entry name" value="nth"/>
    <property type="match status" value="1"/>
</dbReference>
<name>A0A8H2M699_9FIRM</name>